<feature type="domain" description="2EXR" evidence="1">
    <location>
        <begin position="34"/>
        <end position="126"/>
    </location>
</feature>
<evidence type="ECO:0000259" key="1">
    <source>
        <dbReference type="Pfam" id="PF20150"/>
    </source>
</evidence>
<dbReference type="Proteomes" id="UP000070700">
    <property type="component" value="Unassembled WGS sequence"/>
</dbReference>
<dbReference type="InParanoid" id="A0A194WVE6"/>
<protein>
    <recommendedName>
        <fullName evidence="1">2EXR domain-containing protein</fullName>
    </recommendedName>
</protein>
<dbReference type="RefSeq" id="XP_018065922.1">
    <property type="nucleotide sequence ID" value="XM_018213413.1"/>
</dbReference>
<dbReference type="EMBL" id="KQ947426">
    <property type="protein sequence ID" value="KUJ11567.1"/>
    <property type="molecule type" value="Genomic_DNA"/>
</dbReference>
<proteinExistence type="predicted"/>
<dbReference type="OrthoDB" id="3552781at2759"/>
<name>A0A194WVE6_MOLSC</name>
<dbReference type="AlphaFoldDB" id="A0A194WVE6"/>
<dbReference type="InterPro" id="IPR045518">
    <property type="entry name" value="2EXR"/>
</dbReference>
<reference evidence="2 3" key="1">
    <citation type="submission" date="2015-10" db="EMBL/GenBank/DDBJ databases">
        <title>Full genome of DAOMC 229536 Phialocephala scopiformis, a fungal endophyte of spruce producing the potent anti-insectan compound rugulosin.</title>
        <authorList>
            <consortium name="DOE Joint Genome Institute"/>
            <person name="Walker A.K."/>
            <person name="Frasz S.L."/>
            <person name="Seifert K.A."/>
            <person name="Miller J.D."/>
            <person name="Mondo S.J."/>
            <person name="Labutti K."/>
            <person name="Lipzen A."/>
            <person name="Dockter R."/>
            <person name="Kennedy M."/>
            <person name="Grigoriev I.V."/>
            <person name="Spatafora J.W."/>
        </authorList>
    </citation>
    <scope>NUCLEOTIDE SEQUENCE [LARGE SCALE GENOMIC DNA]</scope>
    <source>
        <strain evidence="2 3">CBS 120377</strain>
    </source>
</reference>
<evidence type="ECO:0000313" key="2">
    <source>
        <dbReference type="EMBL" id="KUJ11567.1"/>
    </source>
</evidence>
<dbReference type="KEGG" id="psco:LY89DRAFT_674146"/>
<gene>
    <name evidence="2" type="ORF">LY89DRAFT_674146</name>
</gene>
<accession>A0A194WVE6</accession>
<organism evidence="2 3">
    <name type="scientific">Mollisia scopiformis</name>
    <name type="common">Conifer needle endophyte fungus</name>
    <name type="synonym">Phialocephala scopiformis</name>
    <dbReference type="NCBI Taxonomy" id="149040"/>
    <lineage>
        <taxon>Eukaryota</taxon>
        <taxon>Fungi</taxon>
        <taxon>Dikarya</taxon>
        <taxon>Ascomycota</taxon>
        <taxon>Pezizomycotina</taxon>
        <taxon>Leotiomycetes</taxon>
        <taxon>Helotiales</taxon>
        <taxon>Mollisiaceae</taxon>
        <taxon>Mollisia</taxon>
    </lineage>
</organism>
<dbReference type="GeneID" id="28823139"/>
<keyword evidence="3" id="KW-1185">Reference proteome</keyword>
<evidence type="ECO:0000313" key="3">
    <source>
        <dbReference type="Proteomes" id="UP000070700"/>
    </source>
</evidence>
<sequence>MDTSSANLAVLQSLPDPNLQLYDQHLTATWLGSFSELPAEVRIRIWELSFSRRQVHMIPKSPRRSDHIRRKQPSIETLRCARQQPAAFCVNAESRAVALENHVKIADDANAPNSGATYVHKELDRLVIYMGTTSSMLTDEYNLASPGPALRDLLPKFKRVELVFES</sequence>
<dbReference type="Pfam" id="PF20150">
    <property type="entry name" value="2EXR"/>
    <property type="match status" value="1"/>
</dbReference>